<evidence type="ECO:0000259" key="1">
    <source>
        <dbReference type="Pfam" id="PF01370"/>
    </source>
</evidence>
<organism evidence="2 3">
    <name type="scientific">Pseudoroseicyclus aestuarii</name>
    <dbReference type="NCBI Taxonomy" id="1795041"/>
    <lineage>
        <taxon>Bacteria</taxon>
        <taxon>Pseudomonadati</taxon>
        <taxon>Pseudomonadota</taxon>
        <taxon>Alphaproteobacteria</taxon>
        <taxon>Rhodobacterales</taxon>
        <taxon>Paracoccaceae</taxon>
        <taxon>Pseudoroseicyclus</taxon>
    </lineage>
</organism>
<dbReference type="PANTHER" id="PTHR48079">
    <property type="entry name" value="PROTEIN YEEZ"/>
    <property type="match status" value="1"/>
</dbReference>
<dbReference type="Gene3D" id="3.40.50.720">
    <property type="entry name" value="NAD(P)-binding Rossmann-like Domain"/>
    <property type="match status" value="1"/>
</dbReference>
<dbReference type="SUPFAM" id="SSF51735">
    <property type="entry name" value="NAD(P)-binding Rossmann-fold domains"/>
    <property type="match status" value="1"/>
</dbReference>
<proteinExistence type="predicted"/>
<feature type="domain" description="NAD-dependent epimerase/dehydratase" evidence="1">
    <location>
        <begin position="3"/>
        <end position="73"/>
    </location>
</feature>
<dbReference type="AlphaFoldDB" id="A0A318SR74"/>
<keyword evidence="3" id="KW-1185">Reference proteome</keyword>
<accession>A0A318SR74</accession>
<dbReference type="GO" id="GO:0005737">
    <property type="term" value="C:cytoplasm"/>
    <property type="evidence" value="ECO:0007669"/>
    <property type="project" value="TreeGrafter"/>
</dbReference>
<dbReference type="OrthoDB" id="9787292at2"/>
<dbReference type="Pfam" id="PF01370">
    <property type="entry name" value="Epimerase"/>
    <property type="match status" value="1"/>
</dbReference>
<dbReference type="InterPro" id="IPR036291">
    <property type="entry name" value="NAD(P)-bd_dom_sf"/>
</dbReference>
<dbReference type="PANTHER" id="PTHR48079:SF6">
    <property type="entry name" value="NAD(P)-BINDING DOMAIN-CONTAINING PROTEIN-RELATED"/>
    <property type="match status" value="1"/>
</dbReference>
<dbReference type="Proteomes" id="UP000248311">
    <property type="component" value="Unassembled WGS sequence"/>
</dbReference>
<dbReference type="EMBL" id="QJTE01000013">
    <property type="protein sequence ID" value="PYE80598.1"/>
    <property type="molecule type" value="Genomic_DNA"/>
</dbReference>
<evidence type="ECO:0000313" key="2">
    <source>
        <dbReference type="EMBL" id="PYE80598.1"/>
    </source>
</evidence>
<dbReference type="InterPro" id="IPR001509">
    <property type="entry name" value="Epimerase_deHydtase"/>
</dbReference>
<sequence length="181" mass="18589">MRVFMTGATGFLGAAIVADLIDAGYHVLGLARSDAAAAKLREMGAEAHPGSLEDTEGLRCGAQCADGVIHAAFDHDFSKFAASCETDRNAIEALGVALSGTGKPLIVTSGLPVTPGRIATEADAPPTAADGMPRVSEQTALGFVDRGVRVSVIRVAQIHDASKQGFASYLLDHARQTGVSA</sequence>
<dbReference type="InterPro" id="IPR051783">
    <property type="entry name" value="NAD(P)-dependent_oxidoreduct"/>
</dbReference>
<protein>
    <submittedName>
        <fullName evidence="2">NAD-dependent epimerase/dehydratase family protein</fullName>
    </submittedName>
</protein>
<dbReference type="RefSeq" id="WP_110815762.1">
    <property type="nucleotide sequence ID" value="NZ_QJTE01000013.1"/>
</dbReference>
<dbReference type="GO" id="GO:0004029">
    <property type="term" value="F:aldehyde dehydrogenase (NAD+) activity"/>
    <property type="evidence" value="ECO:0007669"/>
    <property type="project" value="TreeGrafter"/>
</dbReference>
<comment type="caution">
    <text evidence="2">The sequence shown here is derived from an EMBL/GenBank/DDBJ whole genome shotgun (WGS) entry which is preliminary data.</text>
</comment>
<reference evidence="2 3" key="1">
    <citation type="submission" date="2018-06" db="EMBL/GenBank/DDBJ databases">
        <title>Genomic Encyclopedia of Type Strains, Phase III (KMG-III): the genomes of soil and plant-associated and newly described type strains.</title>
        <authorList>
            <person name="Whitman W."/>
        </authorList>
    </citation>
    <scope>NUCLEOTIDE SEQUENCE [LARGE SCALE GENOMIC DNA]</scope>
    <source>
        <strain evidence="2 3">CECT 9025</strain>
    </source>
</reference>
<gene>
    <name evidence="2" type="ORF">DFP88_11312</name>
</gene>
<name>A0A318SR74_9RHOB</name>
<evidence type="ECO:0000313" key="3">
    <source>
        <dbReference type="Proteomes" id="UP000248311"/>
    </source>
</evidence>